<dbReference type="Gene3D" id="2.180.10.10">
    <property type="entry name" value="RHS repeat-associated core"/>
    <property type="match status" value="1"/>
</dbReference>
<comment type="caution">
    <text evidence="1">The sequence shown here is derived from an EMBL/GenBank/DDBJ whole genome shotgun (WGS) entry which is preliminary data.</text>
</comment>
<evidence type="ECO:0000313" key="2">
    <source>
        <dbReference type="Proteomes" id="UP001524944"/>
    </source>
</evidence>
<dbReference type="EMBL" id="JANPWE010000006">
    <property type="protein sequence ID" value="MCR6546225.1"/>
    <property type="molecule type" value="Genomic_DNA"/>
</dbReference>
<keyword evidence="2" id="KW-1185">Reference proteome</keyword>
<dbReference type="Proteomes" id="UP001524944">
    <property type="component" value="Unassembled WGS sequence"/>
</dbReference>
<gene>
    <name evidence="1" type="ORF">NVS47_12005</name>
</gene>
<organism evidence="1 2">
    <name type="scientific">Dehalobacterium formicoaceticum</name>
    <dbReference type="NCBI Taxonomy" id="51515"/>
    <lineage>
        <taxon>Bacteria</taxon>
        <taxon>Bacillati</taxon>
        <taxon>Bacillota</taxon>
        <taxon>Clostridia</taxon>
        <taxon>Eubacteriales</taxon>
        <taxon>Peptococcaceae</taxon>
        <taxon>Dehalobacterium</taxon>
    </lineage>
</organism>
<accession>A0ABT1Y5R6</accession>
<name>A0ABT1Y5R6_9FIRM</name>
<proteinExistence type="predicted"/>
<dbReference type="RefSeq" id="WP_257913737.1">
    <property type="nucleotide sequence ID" value="NZ_JANPWE010000006.1"/>
</dbReference>
<protein>
    <submittedName>
        <fullName evidence="1">Uncharacterized protein</fullName>
    </submittedName>
</protein>
<evidence type="ECO:0000313" key="1">
    <source>
        <dbReference type="EMBL" id="MCR6546225.1"/>
    </source>
</evidence>
<sequence length="102" mass="12015">MSSWDGADNHTQYEYKNLGRLTAIINPDTTEQVIVYDDVLNIVTATMENGYQKRNIYDGLGNLIKEQEKQNGTWVILNEYHYNLFFQKDWMKDAKGNKNEYQ</sequence>
<reference evidence="1 2" key="1">
    <citation type="submission" date="2022-08" db="EMBL/GenBank/DDBJ databases">
        <title>Proteogenomics of the novel Dehalobacterium formicoaceticum strain EZ94 highlights a key role of methyltransferases during anaerobic dichloromethane degradation.</title>
        <authorList>
            <person name="Wasmund K."/>
        </authorList>
    </citation>
    <scope>NUCLEOTIDE SEQUENCE [LARGE SCALE GENOMIC DNA]</scope>
    <source>
        <strain evidence="1 2">EZ94</strain>
    </source>
</reference>